<keyword evidence="22" id="KW-0511">Multifunctional enzyme</keyword>
<keyword evidence="19 28" id="KW-1133">Transmembrane helix</keyword>
<dbReference type="SUPFAM" id="SSF53955">
    <property type="entry name" value="Lysozyme-like"/>
    <property type="match status" value="1"/>
</dbReference>
<comment type="subcellular location">
    <subcellularLocation>
        <location evidence="2">Cell inner membrane</location>
        <topology evidence="2">Single-pass type II membrane protein</topology>
    </subcellularLocation>
</comment>
<dbReference type="InterPro" id="IPR036950">
    <property type="entry name" value="PBP_transglycosylase"/>
</dbReference>
<comment type="similarity">
    <text evidence="4">In the C-terminal section; belongs to the transpeptidase family.</text>
</comment>
<dbReference type="InterPro" id="IPR001264">
    <property type="entry name" value="Glyco_trans_51"/>
</dbReference>
<dbReference type="Pfam" id="PF00912">
    <property type="entry name" value="Transgly"/>
    <property type="match status" value="1"/>
</dbReference>
<evidence type="ECO:0000313" key="32">
    <source>
        <dbReference type="EMBL" id="HAR55221.1"/>
    </source>
</evidence>
<evidence type="ECO:0000256" key="17">
    <source>
        <dbReference type="ARBA" id="ARBA00022968"/>
    </source>
</evidence>
<feature type="domain" description="Penicillin-binding protein transpeptidase" evidence="29">
    <location>
        <begin position="434"/>
        <end position="697"/>
    </location>
</feature>
<evidence type="ECO:0000256" key="24">
    <source>
        <dbReference type="ARBA" id="ARBA00034000"/>
    </source>
</evidence>
<evidence type="ECO:0000256" key="11">
    <source>
        <dbReference type="ARBA" id="ARBA00022670"/>
    </source>
</evidence>
<evidence type="ECO:0000256" key="14">
    <source>
        <dbReference type="ARBA" id="ARBA00022692"/>
    </source>
</evidence>
<evidence type="ECO:0000256" key="18">
    <source>
        <dbReference type="ARBA" id="ARBA00022984"/>
    </source>
</evidence>
<evidence type="ECO:0000256" key="6">
    <source>
        <dbReference type="ARBA" id="ARBA00012448"/>
    </source>
</evidence>
<comment type="pathway">
    <text evidence="27">Glycan biosynthesis.</text>
</comment>
<dbReference type="NCBIfam" id="TIGR02074">
    <property type="entry name" value="PBP_1a_fam"/>
    <property type="match status" value="1"/>
</dbReference>
<gene>
    <name evidence="32" type="ORF">DCR58_00400</name>
</gene>
<evidence type="ECO:0000256" key="8">
    <source>
        <dbReference type="ARBA" id="ARBA00022475"/>
    </source>
</evidence>
<dbReference type="GO" id="GO:0008658">
    <property type="term" value="F:penicillin binding"/>
    <property type="evidence" value="ECO:0007669"/>
    <property type="project" value="InterPro"/>
</dbReference>
<evidence type="ECO:0000256" key="15">
    <source>
        <dbReference type="ARBA" id="ARBA00022801"/>
    </source>
</evidence>
<dbReference type="Pfam" id="PF17092">
    <property type="entry name" value="PCB_OB"/>
    <property type="match status" value="1"/>
</dbReference>
<dbReference type="InterPro" id="IPR012338">
    <property type="entry name" value="Beta-lactam/transpept-like"/>
</dbReference>
<keyword evidence="16" id="KW-0133">Cell shape</keyword>
<keyword evidence="11" id="KW-0645">Protease</keyword>
<evidence type="ECO:0000256" key="23">
    <source>
        <dbReference type="ARBA" id="ARBA00023316"/>
    </source>
</evidence>
<name>A0A348WL09_9GAMM</name>
<dbReference type="GO" id="GO:0008955">
    <property type="term" value="F:peptidoglycan glycosyltransferase activity"/>
    <property type="evidence" value="ECO:0007669"/>
    <property type="project" value="UniProtKB-EC"/>
</dbReference>
<dbReference type="GO" id="GO:0071555">
    <property type="term" value="P:cell wall organization"/>
    <property type="evidence" value="ECO:0007669"/>
    <property type="project" value="UniProtKB-KW"/>
</dbReference>
<evidence type="ECO:0000256" key="22">
    <source>
        <dbReference type="ARBA" id="ARBA00023268"/>
    </source>
</evidence>
<dbReference type="GO" id="GO:0009252">
    <property type="term" value="P:peptidoglycan biosynthetic process"/>
    <property type="evidence" value="ECO:0007669"/>
    <property type="project" value="UniProtKB-UniPathway"/>
</dbReference>
<comment type="pathway">
    <text evidence="3">Cell wall biogenesis; peptidoglycan biosynthesis.</text>
</comment>
<feature type="domain" description="Penicillin-binding protein OB-like" evidence="31">
    <location>
        <begin position="317"/>
        <end position="430"/>
    </location>
</feature>
<evidence type="ECO:0000256" key="12">
    <source>
        <dbReference type="ARBA" id="ARBA00022676"/>
    </source>
</evidence>
<dbReference type="Gene3D" id="3.40.710.10">
    <property type="entry name" value="DD-peptidase/beta-lactamase superfamily"/>
    <property type="match status" value="2"/>
</dbReference>
<dbReference type="InterPro" id="IPR050396">
    <property type="entry name" value="Glycosyltr_51/Transpeptidase"/>
</dbReference>
<dbReference type="UniPathway" id="UPA00219"/>
<evidence type="ECO:0000256" key="25">
    <source>
        <dbReference type="ARBA" id="ARBA00044770"/>
    </source>
</evidence>
<dbReference type="SUPFAM" id="SSF56601">
    <property type="entry name" value="beta-lactamase/transpeptidase-like"/>
    <property type="match status" value="1"/>
</dbReference>
<keyword evidence="10" id="KW-0121">Carboxypeptidase</keyword>
<proteinExistence type="inferred from homology"/>
<evidence type="ECO:0000256" key="2">
    <source>
        <dbReference type="ARBA" id="ARBA00004249"/>
    </source>
</evidence>
<sequence>MRFLKRFAWIVAALGVLGILTVGGLYLYVKPELPSVETLRDVKLQTPMQVFTKDGQMISQFGEKRRIPVKLEDVPQTMVDAFLATEDSRFYQHFGVDPIGVVRAFGVLITTGEVKEGASTITMQLARNFFLSFDRAWMRKIKETFIALHIEQLLTKDEILELYLNKIAFGHRAYGVGAAAQVYYGKPLNELSLAQIATIAGLPKAPSNLNPISNPQASKARRRVVLLRMLDEKKITQAQFDDAVNAPVTARRHGAEVTVNAPYLAEIVRQDMVERFGEEEAYNGGYNVYTTVRSDVQQAAQQAIWNNLHGYDERHGYRGPVSVLWNEKEGKPALSQAEVIDYLARVDRIGAVVPAVVMGVDEQSAQILIKGDEQATTLNWDAMKWARPYLNEERQGEAPKSATDIMQPGHVIYVRSVGDEHQLRLAQVPEPSSAIVSLKPQDGAVEAVVGGYSFSLSQYNRALQAARQVGSNIKPLIYSAAFEQGFTLATLVNDAPINQWNPGAGIAWRPKNSPDVYEGPIRLRKALAKSKNVVSVRLIRELGVKTAADHIAKFGIPRDTIPENESISLGSLSMTPMEVARAYATFANGGFLINPYIIERIEDGDGEVVYEAQPKLACEDCENGAPRIISEQNAFLVAQAMNSAVWGGGSWAHKTGWNGTSWRIQRSKPIVNVTGRSITGKTGTTNDVKDTWFSGFTTGLVTTTWVGFDDVSRELGRTTMNPLLSSKEQPISGGEAGAKTALPGWILFMEKAVGKFPADDFTIPPNVVSVRIDMETGKLSHRNDYTSRFEYFISGTEPTEYAQDERDNKDIFNNEDGLF</sequence>
<dbReference type="PANTHER" id="PTHR32282:SF27">
    <property type="entry name" value="PENICILLIN-BINDING PROTEIN 1A"/>
    <property type="match status" value="1"/>
</dbReference>
<dbReference type="Gene3D" id="1.10.3810.10">
    <property type="entry name" value="Biosynthetic peptidoglycan transglycosylase-like"/>
    <property type="match status" value="1"/>
</dbReference>
<evidence type="ECO:0000256" key="7">
    <source>
        <dbReference type="ARBA" id="ARBA00018638"/>
    </source>
</evidence>
<dbReference type="Pfam" id="PF00905">
    <property type="entry name" value="Transpeptidase"/>
    <property type="match status" value="1"/>
</dbReference>
<evidence type="ECO:0000256" key="4">
    <source>
        <dbReference type="ARBA" id="ARBA00007090"/>
    </source>
</evidence>
<evidence type="ECO:0000256" key="16">
    <source>
        <dbReference type="ARBA" id="ARBA00022960"/>
    </source>
</evidence>
<dbReference type="GO" id="GO:0008360">
    <property type="term" value="P:regulation of cell shape"/>
    <property type="evidence" value="ECO:0007669"/>
    <property type="project" value="UniProtKB-KW"/>
</dbReference>
<evidence type="ECO:0000256" key="5">
    <source>
        <dbReference type="ARBA" id="ARBA00007739"/>
    </source>
</evidence>
<comment type="caution">
    <text evidence="32">The sequence shown here is derived from an EMBL/GenBank/DDBJ whole genome shotgun (WGS) entry which is preliminary data.</text>
</comment>
<keyword evidence="23" id="KW-0961">Cell wall biogenesis/degradation</keyword>
<comment type="function">
    <text evidence="1">Cell wall formation. Synthesis of cross-linked peptidoglycan from the lipid intermediates. The enzyme has a penicillin-insensitive transglycosylase N-terminal domain (formation of linear glycan strands) and a penicillin-sensitive transpeptidase C-terminal domain (cross-linking of the peptide subunits).</text>
</comment>
<evidence type="ECO:0000256" key="28">
    <source>
        <dbReference type="SAM" id="Phobius"/>
    </source>
</evidence>
<keyword evidence="13" id="KW-0808">Transferase</keyword>
<evidence type="ECO:0000256" key="26">
    <source>
        <dbReference type="ARBA" id="ARBA00049902"/>
    </source>
</evidence>
<dbReference type="EC" id="3.4.16.4" evidence="6"/>
<evidence type="ECO:0000256" key="3">
    <source>
        <dbReference type="ARBA" id="ARBA00004752"/>
    </source>
</evidence>
<dbReference type="STRING" id="314276.OS145_09133"/>
<dbReference type="PANTHER" id="PTHR32282">
    <property type="entry name" value="BINDING PROTEIN TRANSPEPTIDASE, PUTATIVE-RELATED"/>
    <property type="match status" value="1"/>
</dbReference>
<evidence type="ECO:0000256" key="21">
    <source>
        <dbReference type="ARBA" id="ARBA00023251"/>
    </source>
</evidence>
<dbReference type="AlphaFoldDB" id="A0A348WL09"/>
<keyword evidence="20 28" id="KW-0472">Membrane</keyword>
<evidence type="ECO:0000259" key="29">
    <source>
        <dbReference type="Pfam" id="PF00905"/>
    </source>
</evidence>
<dbReference type="GO" id="GO:0046677">
    <property type="term" value="P:response to antibiotic"/>
    <property type="evidence" value="ECO:0007669"/>
    <property type="project" value="UniProtKB-KW"/>
</dbReference>
<keyword evidence="15" id="KW-0378">Hydrolase</keyword>
<evidence type="ECO:0000259" key="31">
    <source>
        <dbReference type="Pfam" id="PF17092"/>
    </source>
</evidence>
<evidence type="ECO:0000256" key="1">
    <source>
        <dbReference type="ARBA" id="ARBA00002624"/>
    </source>
</evidence>
<comment type="catalytic activity">
    <reaction evidence="24">
        <text>Preferential cleavage: (Ac)2-L-Lys-D-Ala-|-D-Ala. Also transpeptidation of peptidyl-alanyl moieties that are N-acyl substituents of D-alanine.</text>
        <dbReference type="EC" id="3.4.16.4"/>
    </reaction>
</comment>
<keyword evidence="8" id="KW-1003">Cell membrane</keyword>
<keyword evidence="17" id="KW-0735">Signal-anchor</keyword>
<keyword evidence="9" id="KW-0997">Cell inner membrane</keyword>
<evidence type="ECO:0000313" key="33">
    <source>
        <dbReference type="Proteomes" id="UP000262878"/>
    </source>
</evidence>
<dbReference type="EMBL" id="DMUP01000009">
    <property type="protein sequence ID" value="HAR55221.1"/>
    <property type="molecule type" value="Genomic_DNA"/>
</dbReference>
<feature type="domain" description="Glycosyl transferase family 51" evidence="30">
    <location>
        <begin position="54"/>
        <end position="229"/>
    </location>
</feature>
<accession>A0A348WL09</accession>
<dbReference type="InterPro" id="IPR001460">
    <property type="entry name" value="PCN-bd_Tpept"/>
</dbReference>
<keyword evidence="14 28" id="KW-0812">Transmembrane</keyword>
<evidence type="ECO:0000256" key="27">
    <source>
        <dbReference type="ARBA" id="ARBA00060592"/>
    </source>
</evidence>
<keyword evidence="12" id="KW-0328">Glycosyltransferase</keyword>
<dbReference type="EC" id="2.4.99.28" evidence="25"/>
<dbReference type="GO" id="GO:0005886">
    <property type="term" value="C:plasma membrane"/>
    <property type="evidence" value="ECO:0007669"/>
    <property type="project" value="UniProtKB-SubCell"/>
</dbReference>
<keyword evidence="21" id="KW-0046">Antibiotic resistance</keyword>
<dbReference type="GO" id="GO:0006508">
    <property type="term" value="P:proteolysis"/>
    <property type="evidence" value="ECO:0007669"/>
    <property type="project" value="UniProtKB-KW"/>
</dbReference>
<organism evidence="32 33">
    <name type="scientific">Idiomarina baltica</name>
    <dbReference type="NCBI Taxonomy" id="190892"/>
    <lineage>
        <taxon>Bacteria</taxon>
        <taxon>Pseudomonadati</taxon>
        <taxon>Pseudomonadota</taxon>
        <taxon>Gammaproteobacteria</taxon>
        <taxon>Alteromonadales</taxon>
        <taxon>Idiomarinaceae</taxon>
        <taxon>Idiomarina</taxon>
    </lineage>
</organism>
<evidence type="ECO:0000256" key="9">
    <source>
        <dbReference type="ARBA" id="ARBA00022519"/>
    </source>
</evidence>
<keyword evidence="18" id="KW-0573">Peptidoglycan synthesis</keyword>
<evidence type="ECO:0000256" key="19">
    <source>
        <dbReference type="ARBA" id="ARBA00022989"/>
    </source>
</evidence>
<reference evidence="32 33" key="1">
    <citation type="journal article" date="2018" name="Nat. Biotechnol.">
        <title>A standardized bacterial taxonomy based on genome phylogeny substantially revises the tree of life.</title>
        <authorList>
            <person name="Parks D.H."/>
            <person name="Chuvochina M."/>
            <person name="Waite D.W."/>
            <person name="Rinke C."/>
            <person name="Skarshewski A."/>
            <person name="Chaumeil P.A."/>
            <person name="Hugenholtz P."/>
        </authorList>
    </citation>
    <scope>NUCLEOTIDE SEQUENCE [LARGE SCALE GENOMIC DNA]</scope>
    <source>
        <strain evidence="32">UBA9360</strain>
    </source>
</reference>
<evidence type="ECO:0000256" key="13">
    <source>
        <dbReference type="ARBA" id="ARBA00022679"/>
    </source>
</evidence>
<dbReference type="Proteomes" id="UP000262878">
    <property type="component" value="Unassembled WGS sequence"/>
</dbReference>
<dbReference type="InterPro" id="IPR023346">
    <property type="entry name" value="Lysozyme-like_dom_sf"/>
</dbReference>
<protein>
    <recommendedName>
        <fullName evidence="7">Penicillin-binding protein 1A</fullName>
        <ecNumber evidence="25">2.4.99.28</ecNumber>
        <ecNumber evidence="6">3.4.16.4</ecNumber>
    </recommendedName>
</protein>
<comment type="catalytic activity">
    <reaction evidence="26">
        <text>[GlcNAc-(1-&gt;4)-Mur2Ac(oyl-L-Ala-gamma-D-Glu-L-Lys-D-Ala-D-Ala)](n)-di-trans,octa-cis-undecaprenyl diphosphate + beta-D-GlcNAc-(1-&gt;4)-Mur2Ac(oyl-L-Ala-gamma-D-Glu-L-Lys-D-Ala-D-Ala)-di-trans,octa-cis-undecaprenyl diphosphate = [GlcNAc-(1-&gt;4)-Mur2Ac(oyl-L-Ala-gamma-D-Glu-L-Lys-D-Ala-D-Ala)](n+1)-di-trans,octa-cis-undecaprenyl diphosphate + di-trans,octa-cis-undecaprenyl diphosphate + H(+)</text>
        <dbReference type="Rhea" id="RHEA:23708"/>
        <dbReference type="Rhea" id="RHEA-COMP:9602"/>
        <dbReference type="Rhea" id="RHEA-COMP:9603"/>
        <dbReference type="ChEBI" id="CHEBI:15378"/>
        <dbReference type="ChEBI" id="CHEBI:58405"/>
        <dbReference type="ChEBI" id="CHEBI:60033"/>
        <dbReference type="ChEBI" id="CHEBI:78435"/>
        <dbReference type="EC" id="2.4.99.28"/>
    </reaction>
</comment>
<dbReference type="InterPro" id="IPR031376">
    <property type="entry name" value="PCB_OB"/>
</dbReference>
<evidence type="ECO:0000256" key="10">
    <source>
        <dbReference type="ARBA" id="ARBA00022645"/>
    </source>
</evidence>
<evidence type="ECO:0000256" key="20">
    <source>
        <dbReference type="ARBA" id="ARBA00023136"/>
    </source>
</evidence>
<feature type="transmembrane region" description="Helical" evidence="28">
    <location>
        <begin position="7"/>
        <end position="29"/>
    </location>
</feature>
<dbReference type="GO" id="GO:0030288">
    <property type="term" value="C:outer membrane-bounded periplasmic space"/>
    <property type="evidence" value="ECO:0007669"/>
    <property type="project" value="TreeGrafter"/>
</dbReference>
<evidence type="ECO:0000259" key="30">
    <source>
        <dbReference type="Pfam" id="PF00912"/>
    </source>
</evidence>
<dbReference type="GO" id="GO:0009002">
    <property type="term" value="F:serine-type D-Ala-D-Ala carboxypeptidase activity"/>
    <property type="evidence" value="ECO:0007669"/>
    <property type="project" value="UniProtKB-EC"/>
</dbReference>
<dbReference type="FunFam" id="1.10.3810.10:FF:000003">
    <property type="entry name" value="Penicillin-binding protein 1a"/>
    <property type="match status" value="1"/>
</dbReference>
<comment type="similarity">
    <text evidence="5">In the N-terminal section; belongs to the glycosyltransferase 51 family.</text>
</comment>